<keyword evidence="3 6" id="KW-1133">Transmembrane helix</keyword>
<feature type="domain" description="Sugar phosphate transporter" evidence="7">
    <location>
        <begin position="19"/>
        <end position="306"/>
    </location>
</feature>
<dbReference type="RefSeq" id="XP_002505743.1">
    <property type="nucleotide sequence ID" value="XM_002505697.1"/>
</dbReference>
<sequence length="339" mass="36296">MGAVGNASPGGGSLLMAVVYGIAYLTAASTIILLNKHVLSVTPFHYPIALASLGVLFGWVASVILVHTGAISLEKHKDITLSSWLKNVLPIGFFTGVTLATGNMAYFYLSLSFLQMAKALSPVALFFVLTITGLDRFHMSVFISVMVIVFGAAVAAYAEVHFTWIGIGLVVTAESFEALKSAAFQFLLANKSFSMWEGMYFVSPASLIFLGIAIYTMELQEMIEEDAWGQMKEHPLIFIACGTLGFAVNYCSLGVIKNAGSLTLKVLAQMKSILIIFAGIAIYSDVVSLQTALGYATSIVGFGFYNYAKIKAKEEDDKLAAEEAGEKGGEEAGYGSTKK</sequence>
<accession>C1EGD2</accession>
<dbReference type="InterPro" id="IPR004853">
    <property type="entry name" value="Sugar_P_trans_dom"/>
</dbReference>
<evidence type="ECO:0000313" key="9">
    <source>
        <dbReference type="Proteomes" id="UP000002009"/>
    </source>
</evidence>
<dbReference type="GO" id="GO:0016020">
    <property type="term" value="C:membrane"/>
    <property type="evidence" value="ECO:0007669"/>
    <property type="project" value="UniProtKB-SubCell"/>
</dbReference>
<dbReference type="eggNOG" id="KOG1441">
    <property type="taxonomic scope" value="Eukaryota"/>
</dbReference>
<evidence type="ECO:0000256" key="1">
    <source>
        <dbReference type="ARBA" id="ARBA00004141"/>
    </source>
</evidence>
<evidence type="ECO:0000256" key="2">
    <source>
        <dbReference type="ARBA" id="ARBA00022692"/>
    </source>
</evidence>
<proteinExistence type="predicted"/>
<feature type="transmembrane region" description="Helical" evidence="6">
    <location>
        <begin position="164"/>
        <end position="187"/>
    </location>
</feature>
<evidence type="ECO:0000256" key="5">
    <source>
        <dbReference type="SAM" id="MobiDB-lite"/>
    </source>
</evidence>
<organism evidence="8 9">
    <name type="scientific">Micromonas commoda (strain RCC299 / NOUM17 / CCMP2709)</name>
    <name type="common">Picoplanktonic green alga</name>
    <dbReference type="NCBI Taxonomy" id="296587"/>
    <lineage>
        <taxon>Eukaryota</taxon>
        <taxon>Viridiplantae</taxon>
        <taxon>Chlorophyta</taxon>
        <taxon>Mamiellophyceae</taxon>
        <taxon>Mamiellales</taxon>
        <taxon>Mamiellaceae</taxon>
        <taxon>Micromonas</taxon>
    </lineage>
</organism>
<comment type="subcellular location">
    <subcellularLocation>
        <location evidence="1">Membrane</location>
        <topology evidence="1">Multi-pass membrane protein</topology>
    </subcellularLocation>
</comment>
<feature type="transmembrane region" description="Helical" evidence="6">
    <location>
        <begin position="236"/>
        <end position="255"/>
    </location>
</feature>
<reference evidence="8 9" key="1">
    <citation type="journal article" date="2009" name="Science">
        <title>Green evolution and dynamic adaptations revealed by genomes of the marine picoeukaryotes Micromonas.</title>
        <authorList>
            <person name="Worden A.Z."/>
            <person name="Lee J.H."/>
            <person name="Mock T."/>
            <person name="Rouze P."/>
            <person name="Simmons M.P."/>
            <person name="Aerts A.L."/>
            <person name="Allen A.E."/>
            <person name="Cuvelier M.L."/>
            <person name="Derelle E."/>
            <person name="Everett M.V."/>
            <person name="Foulon E."/>
            <person name="Grimwood J."/>
            <person name="Gundlach H."/>
            <person name="Henrissat B."/>
            <person name="Napoli C."/>
            <person name="McDonald S.M."/>
            <person name="Parker M.S."/>
            <person name="Rombauts S."/>
            <person name="Salamov A."/>
            <person name="Von Dassow P."/>
            <person name="Badger J.H."/>
            <person name="Coutinho P.M."/>
            <person name="Demir E."/>
            <person name="Dubchak I."/>
            <person name="Gentemann C."/>
            <person name="Eikrem W."/>
            <person name="Gready J.E."/>
            <person name="John U."/>
            <person name="Lanier W."/>
            <person name="Lindquist E.A."/>
            <person name="Lucas S."/>
            <person name="Mayer K.F."/>
            <person name="Moreau H."/>
            <person name="Not F."/>
            <person name="Otillar R."/>
            <person name="Panaud O."/>
            <person name="Pangilinan J."/>
            <person name="Paulsen I."/>
            <person name="Piegu B."/>
            <person name="Poliakov A."/>
            <person name="Robbens S."/>
            <person name="Schmutz J."/>
            <person name="Toulza E."/>
            <person name="Wyss T."/>
            <person name="Zelensky A."/>
            <person name="Zhou K."/>
            <person name="Armbrust E.V."/>
            <person name="Bhattacharya D."/>
            <person name="Goodenough U.W."/>
            <person name="Van de Peer Y."/>
            <person name="Grigoriev I.V."/>
        </authorList>
    </citation>
    <scope>NUCLEOTIDE SEQUENCE [LARGE SCALE GENOMIC DNA]</scope>
    <source>
        <strain evidence="9">RCC299 / NOUM17</strain>
    </source>
</reference>
<keyword evidence="2 6" id="KW-0812">Transmembrane</keyword>
<evidence type="ECO:0000313" key="8">
    <source>
        <dbReference type="EMBL" id="ACO67001.1"/>
    </source>
</evidence>
<evidence type="ECO:0000256" key="4">
    <source>
        <dbReference type="ARBA" id="ARBA00023136"/>
    </source>
</evidence>
<feature type="transmembrane region" description="Helical" evidence="6">
    <location>
        <begin position="141"/>
        <end position="158"/>
    </location>
</feature>
<evidence type="ECO:0000256" key="6">
    <source>
        <dbReference type="SAM" id="Phobius"/>
    </source>
</evidence>
<feature type="transmembrane region" description="Helical" evidence="6">
    <location>
        <begin position="12"/>
        <end position="34"/>
    </location>
</feature>
<name>C1EGD2_MICCC</name>
<dbReference type="OrthoDB" id="6418713at2759"/>
<dbReference type="EMBL" id="CP001331">
    <property type="protein sequence ID" value="ACO67001.1"/>
    <property type="molecule type" value="Genomic_DNA"/>
</dbReference>
<feature type="region of interest" description="Disordered" evidence="5">
    <location>
        <begin position="320"/>
        <end position="339"/>
    </location>
</feature>
<dbReference type="GeneID" id="8248672"/>
<feature type="transmembrane region" description="Helical" evidence="6">
    <location>
        <begin position="115"/>
        <end position="134"/>
    </location>
</feature>
<dbReference type="InterPro" id="IPR050186">
    <property type="entry name" value="TPT_transporter"/>
</dbReference>
<protein>
    <submittedName>
        <fullName evidence="8">Drug/Metabolite transporter superfamily</fullName>
    </submittedName>
</protein>
<feature type="compositionally biased region" description="Basic and acidic residues" evidence="5">
    <location>
        <begin position="320"/>
        <end position="330"/>
    </location>
</feature>
<dbReference type="Pfam" id="PF03151">
    <property type="entry name" value="TPT"/>
    <property type="match status" value="1"/>
</dbReference>
<feature type="transmembrane region" description="Helical" evidence="6">
    <location>
        <begin position="262"/>
        <end position="283"/>
    </location>
</feature>
<dbReference type="AlphaFoldDB" id="C1EGD2"/>
<dbReference type="KEGG" id="mis:MICPUN_109366"/>
<feature type="transmembrane region" description="Helical" evidence="6">
    <location>
        <begin position="88"/>
        <end position="109"/>
    </location>
</feature>
<feature type="transmembrane region" description="Helical" evidence="6">
    <location>
        <begin position="289"/>
        <end position="308"/>
    </location>
</feature>
<feature type="transmembrane region" description="Helical" evidence="6">
    <location>
        <begin position="46"/>
        <end position="67"/>
    </location>
</feature>
<feature type="transmembrane region" description="Helical" evidence="6">
    <location>
        <begin position="199"/>
        <end position="216"/>
    </location>
</feature>
<evidence type="ECO:0000259" key="7">
    <source>
        <dbReference type="Pfam" id="PF03151"/>
    </source>
</evidence>
<evidence type="ECO:0000256" key="3">
    <source>
        <dbReference type="ARBA" id="ARBA00022989"/>
    </source>
</evidence>
<keyword evidence="9" id="KW-1185">Reference proteome</keyword>
<dbReference type="PANTHER" id="PTHR11132">
    <property type="entry name" value="SOLUTE CARRIER FAMILY 35"/>
    <property type="match status" value="1"/>
</dbReference>
<dbReference type="OMA" id="WHAKVAM"/>
<dbReference type="Proteomes" id="UP000002009">
    <property type="component" value="Chromosome 13"/>
</dbReference>
<gene>
    <name evidence="8" type="ORF">MICPUN_109366</name>
</gene>
<dbReference type="InParanoid" id="C1EGD2"/>
<keyword evidence="4 6" id="KW-0472">Membrane</keyword>